<keyword evidence="1" id="KW-1133">Transmembrane helix</keyword>
<evidence type="ECO:0000313" key="3">
    <source>
        <dbReference type="Proteomes" id="UP000036987"/>
    </source>
</evidence>
<evidence type="ECO:0000256" key="1">
    <source>
        <dbReference type="SAM" id="Phobius"/>
    </source>
</evidence>
<name>A0A0K9PDA0_ZOSMR</name>
<feature type="transmembrane region" description="Helical" evidence="1">
    <location>
        <begin position="61"/>
        <end position="81"/>
    </location>
</feature>
<dbReference type="Proteomes" id="UP000036987">
    <property type="component" value="Unassembled WGS sequence"/>
</dbReference>
<organism evidence="2 3">
    <name type="scientific">Zostera marina</name>
    <name type="common">Eelgrass</name>
    <dbReference type="NCBI Taxonomy" id="29655"/>
    <lineage>
        <taxon>Eukaryota</taxon>
        <taxon>Viridiplantae</taxon>
        <taxon>Streptophyta</taxon>
        <taxon>Embryophyta</taxon>
        <taxon>Tracheophyta</taxon>
        <taxon>Spermatophyta</taxon>
        <taxon>Magnoliopsida</taxon>
        <taxon>Liliopsida</taxon>
        <taxon>Zosteraceae</taxon>
        <taxon>Zostera</taxon>
    </lineage>
</organism>
<keyword evidence="1" id="KW-0812">Transmembrane</keyword>
<feature type="transmembrane region" description="Helical" evidence="1">
    <location>
        <begin position="20"/>
        <end position="41"/>
    </location>
</feature>
<evidence type="ECO:0000313" key="2">
    <source>
        <dbReference type="EMBL" id="KMZ67038.1"/>
    </source>
</evidence>
<protein>
    <submittedName>
        <fullName evidence="2">Uncharacterized protein</fullName>
    </submittedName>
</protein>
<dbReference type="EMBL" id="LFYR01000932">
    <property type="protein sequence ID" value="KMZ67038.1"/>
    <property type="molecule type" value="Genomic_DNA"/>
</dbReference>
<proteinExistence type="predicted"/>
<dbReference type="OrthoDB" id="662108at2759"/>
<dbReference type="PANTHER" id="PTHR33115">
    <property type="entry name" value="ARM REPEAT SUPERFAMILY PROTEIN"/>
    <property type="match status" value="1"/>
</dbReference>
<gene>
    <name evidence="2" type="ORF">ZOSMA_27G00870</name>
</gene>
<comment type="caution">
    <text evidence="2">The sequence shown here is derived from an EMBL/GenBank/DDBJ whole genome shotgun (WGS) entry which is preliminary data.</text>
</comment>
<accession>A0A0K9PDA0</accession>
<dbReference type="AlphaFoldDB" id="A0A0K9PDA0"/>
<sequence>MKTLISQKKKFNPCRNLNWIHTFINGIIILLSASRFILPYINVFNDYHISNYEGNTVKEVVIIYYSLQIMLALTFLVQKLYKLASNFKELENRIYDEYCGLSDIKANQTKKLLDTIIVKCINGGEFYGLKMSLILFSADLLVSNIKDDQVWGAEILLKFADSINMIGTSSIFGILKFERLVDMLNWKNRNDQLRLTVAKIVLKFAKEKETNALRLIEIPGYLEAISSLVFSSTGDVNEINHLGLQILYTLVKKIFNFYNIIRNDRRLLEKIIDFTGDHDQKDEMAKQVSVKLLKLMKDRDIFEKWNPQSLVEEALKKLEEQQASTSQPSDA</sequence>
<dbReference type="PANTHER" id="PTHR33115:SF50">
    <property type="entry name" value="ARM REPEAT SUPERFAMILY PROTEIN"/>
    <property type="match status" value="1"/>
</dbReference>
<dbReference type="STRING" id="29655.A0A0K9PDA0"/>
<keyword evidence="1" id="KW-0472">Membrane</keyword>
<keyword evidence="3" id="KW-1185">Reference proteome</keyword>
<reference evidence="3" key="1">
    <citation type="journal article" date="2016" name="Nature">
        <title>The genome of the seagrass Zostera marina reveals angiosperm adaptation to the sea.</title>
        <authorList>
            <person name="Olsen J.L."/>
            <person name="Rouze P."/>
            <person name="Verhelst B."/>
            <person name="Lin Y.-C."/>
            <person name="Bayer T."/>
            <person name="Collen J."/>
            <person name="Dattolo E."/>
            <person name="De Paoli E."/>
            <person name="Dittami S."/>
            <person name="Maumus F."/>
            <person name="Michel G."/>
            <person name="Kersting A."/>
            <person name="Lauritano C."/>
            <person name="Lohaus R."/>
            <person name="Toepel M."/>
            <person name="Tonon T."/>
            <person name="Vanneste K."/>
            <person name="Amirebrahimi M."/>
            <person name="Brakel J."/>
            <person name="Bostroem C."/>
            <person name="Chovatia M."/>
            <person name="Grimwood J."/>
            <person name="Jenkins J.W."/>
            <person name="Jueterbock A."/>
            <person name="Mraz A."/>
            <person name="Stam W.T."/>
            <person name="Tice H."/>
            <person name="Bornberg-Bauer E."/>
            <person name="Green P.J."/>
            <person name="Pearson G.A."/>
            <person name="Procaccini G."/>
            <person name="Duarte C.M."/>
            <person name="Schmutz J."/>
            <person name="Reusch T.B.H."/>
            <person name="Van de Peer Y."/>
        </authorList>
    </citation>
    <scope>NUCLEOTIDE SEQUENCE [LARGE SCALE GENOMIC DNA]</scope>
    <source>
        <strain evidence="3">cv. Finnish</strain>
    </source>
</reference>